<comment type="caution">
    <text evidence="1">The sequence shown here is derived from an EMBL/GenBank/DDBJ whole genome shotgun (WGS) entry which is preliminary data.</text>
</comment>
<protein>
    <recommendedName>
        <fullName evidence="3">YkuD domain-containing protein</fullName>
    </recommendedName>
</protein>
<reference evidence="1 2" key="1">
    <citation type="journal article" date="2016" name="Antonie Van Leeuwenhoek">
        <title>Photobacterium sanguinicancri sp. nov. isolated from marine animals.</title>
        <authorList>
            <person name="Gomez-Gil B."/>
            <person name="Roque A."/>
            <person name="Rotllant G."/>
            <person name="Romalde J.L."/>
            <person name="Doce A."/>
            <person name="Eggermont M."/>
            <person name="Defoirdt T."/>
        </authorList>
    </citation>
    <scope>NUCLEOTIDE SEQUENCE [LARGE SCALE GENOMIC DNA]</scope>
    <source>
        <strain evidence="1 2">CAIM 1827</strain>
    </source>
</reference>
<name>A0ABX4FS89_9GAMM</name>
<dbReference type="EMBL" id="NOIF01000307">
    <property type="protein sequence ID" value="OZS41490.1"/>
    <property type="molecule type" value="Genomic_DNA"/>
</dbReference>
<proteinExistence type="predicted"/>
<evidence type="ECO:0000313" key="1">
    <source>
        <dbReference type="EMBL" id="OZS41490.1"/>
    </source>
</evidence>
<sequence length="150" mass="16302">MGDKKWKVVFGADGSVSDDEVYSQRVTIFNSKSEVIGIFKGSSTPNPFKPSNTSISGEDAYPHISNGKYALSHGTHKGKPALVVNNNGFVPTKSKNPNFPDYGKRANFIHVHWGYKPTWKGSAGCPTIHPGQWKEFLSNVPSGVGELVIP</sequence>
<evidence type="ECO:0008006" key="3">
    <source>
        <dbReference type="Google" id="ProtNLM"/>
    </source>
</evidence>
<dbReference type="Proteomes" id="UP000215999">
    <property type="component" value="Unassembled WGS sequence"/>
</dbReference>
<dbReference type="RefSeq" id="WP_094958919.1">
    <property type="nucleotide sequence ID" value="NZ_JAUOPV010000004.1"/>
</dbReference>
<evidence type="ECO:0000313" key="2">
    <source>
        <dbReference type="Proteomes" id="UP000215999"/>
    </source>
</evidence>
<organism evidence="1 2">
    <name type="scientific">Photobacterium sanguinicancri</name>
    <dbReference type="NCBI Taxonomy" id="875932"/>
    <lineage>
        <taxon>Bacteria</taxon>
        <taxon>Pseudomonadati</taxon>
        <taxon>Pseudomonadota</taxon>
        <taxon>Gammaproteobacteria</taxon>
        <taxon>Vibrionales</taxon>
        <taxon>Vibrionaceae</taxon>
        <taxon>Photobacterium</taxon>
    </lineage>
</organism>
<gene>
    <name evidence="1" type="ORF">ASV53_23435</name>
</gene>
<keyword evidence="2" id="KW-1185">Reference proteome</keyword>
<accession>A0ABX4FS89</accession>